<dbReference type="PANTHER" id="PTHR13693">
    <property type="entry name" value="CLASS II AMINOTRANSFERASE/8-AMINO-7-OXONONANOATE SYNTHASE"/>
    <property type="match status" value="1"/>
</dbReference>
<accession>A0A1I7X1Q3</accession>
<dbReference type="InterPro" id="IPR004839">
    <property type="entry name" value="Aminotransferase_I/II_large"/>
</dbReference>
<dbReference type="SUPFAM" id="SSF53383">
    <property type="entry name" value="PLP-dependent transferases"/>
    <property type="match status" value="1"/>
</dbReference>
<dbReference type="GO" id="GO:0004758">
    <property type="term" value="F:serine C-palmitoyltransferase activity"/>
    <property type="evidence" value="ECO:0007669"/>
    <property type="project" value="TreeGrafter"/>
</dbReference>
<evidence type="ECO:0000256" key="4">
    <source>
        <dbReference type="ARBA" id="ARBA00022898"/>
    </source>
</evidence>
<dbReference type="Pfam" id="PF00155">
    <property type="entry name" value="Aminotran_1_2"/>
    <property type="match status" value="1"/>
</dbReference>
<dbReference type="WBParaSite" id="Hba_11378">
    <property type="protein sequence ID" value="Hba_11378"/>
    <property type="gene ID" value="Hba_11378"/>
</dbReference>
<organism evidence="8 9">
    <name type="scientific">Heterorhabditis bacteriophora</name>
    <name type="common">Entomopathogenic nematode worm</name>
    <dbReference type="NCBI Taxonomy" id="37862"/>
    <lineage>
        <taxon>Eukaryota</taxon>
        <taxon>Metazoa</taxon>
        <taxon>Ecdysozoa</taxon>
        <taxon>Nematoda</taxon>
        <taxon>Chromadorea</taxon>
        <taxon>Rhabditida</taxon>
        <taxon>Rhabditina</taxon>
        <taxon>Rhabditomorpha</taxon>
        <taxon>Strongyloidea</taxon>
        <taxon>Heterorhabditidae</taxon>
        <taxon>Heterorhabditis</taxon>
    </lineage>
</organism>
<evidence type="ECO:0000256" key="1">
    <source>
        <dbReference type="ARBA" id="ARBA00001933"/>
    </source>
</evidence>
<dbReference type="Gene3D" id="3.40.640.10">
    <property type="entry name" value="Type I PLP-dependent aspartate aminotransferase-like (Major domain)"/>
    <property type="match status" value="1"/>
</dbReference>
<dbReference type="InterPro" id="IPR001917">
    <property type="entry name" value="Aminotrans_II_pyridoxalP_BS"/>
</dbReference>
<dbReference type="InterPro" id="IPR050087">
    <property type="entry name" value="AON_synthase_class-II"/>
</dbReference>
<keyword evidence="3" id="KW-0808">Transferase</keyword>
<evidence type="ECO:0000313" key="9">
    <source>
        <dbReference type="WBParaSite" id="Hba_11378"/>
    </source>
</evidence>
<dbReference type="InterPro" id="IPR015424">
    <property type="entry name" value="PyrdxlP-dep_Trfase"/>
</dbReference>
<keyword evidence="5" id="KW-0012">Acyltransferase</keyword>
<comment type="cofactor">
    <cofactor evidence="1 6">
        <name>pyridoxal 5'-phosphate</name>
        <dbReference type="ChEBI" id="CHEBI:597326"/>
    </cofactor>
</comment>
<dbReference type="InterPro" id="IPR015421">
    <property type="entry name" value="PyrdxlP-dep_Trfase_major"/>
</dbReference>
<keyword evidence="8" id="KW-1185">Reference proteome</keyword>
<dbReference type="GO" id="GO:0017059">
    <property type="term" value="C:serine palmitoyltransferase complex"/>
    <property type="evidence" value="ECO:0007669"/>
    <property type="project" value="TreeGrafter"/>
</dbReference>
<dbReference type="GO" id="GO:0046512">
    <property type="term" value="P:sphingosine biosynthetic process"/>
    <property type="evidence" value="ECO:0007669"/>
    <property type="project" value="TreeGrafter"/>
</dbReference>
<comment type="similarity">
    <text evidence="2 6">Belongs to the class-II pyridoxal-phosphate-dependent aminotransferase family.</text>
</comment>
<name>A0A1I7X1Q3_HETBA</name>
<dbReference type="AlphaFoldDB" id="A0A1I7X1Q3"/>
<evidence type="ECO:0000256" key="5">
    <source>
        <dbReference type="ARBA" id="ARBA00023315"/>
    </source>
</evidence>
<dbReference type="Gene3D" id="3.90.1150.10">
    <property type="entry name" value="Aspartate Aminotransferase, domain 1"/>
    <property type="match status" value="1"/>
</dbReference>
<reference evidence="9" key="1">
    <citation type="submission" date="2016-11" db="UniProtKB">
        <authorList>
            <consortium name="WormBaseParasite"/>
        </authorList>
    </citation>
    <scope>IDENTIFICATION</scope>
</reference>
<protein>
    <submittedName>
        <fullName evidence="9">Aminotran_1_2 domain-containing protein</fullName>
    </submittedName>
</protein>
<dbReference type="GO" id="GO:0016020">
    <property type="term" value="C:membrane"/>
    <property type="evidence" value="ECO:0007669"/>
    <property type="project" value="GOC"/>
</dbReference>
<evidence type="ECO:0000256" key="2">
    <source>
        <dbReference type="ARBA" id="ARBA00008392"/>
    </source>
</evidence>
<dbReference type="GO" id="GO:0030170">
    <property type="term" value="F:pyridoxal phosphate binding"/>
    <property type="evidence" value="ECO:0007669"/>
    <property type="project" value="InterPro"/>
</dbReference>
<keyword evidence="4 6" id="KW-0663">Pyridoxal phosphate</keyword>
<proteinExistence type="inferred from homology"/>
<dbReference type="Proteomes" id="UP000095283">
    <property type="component" value="Unplaced"/>
</dbReference>
<evidence type="ECO:0000259" key="7">
    <source>
        <dbReference type="Pfam" id="PF00155"/>
    </source>
</evidence>
<dbReference type="InterPro" id="IPR015422">
    <property type="entry name" value="PyrdxlP-dep_Trfase_small"/>
</dbReference>
<dbReference type="GO" id="GO:0046513">
    <property type="term" value="P:ceramide biosynthetic process"/>
    <property type="evidence" value="ECO:0007669"/>
    <property type="project" value="TreeGrafter"/>
</dbReference>
<dbReference type="PANTHER" id="PTHR13693:SF54">
    <property type="entry name" value="SERINE PALMITOYLTRANSFERASE 3"/>
    <property type="match status" value="1"/>
</dbReference>
<feature type="domain" description="Aminotransferase class I/classII large" evidence="7">
    <location>
        <begin position="1"/>
        <end position="212"/>
    </location>
</feature>
<dbReference type="PROSITE" id="PS00599">
    <property type="entry name" value="AA_TRANSFER_CLASS_2"/>
    <property type="match status" value="1"/>
</dbReference>
<evidence type="ECO:0000256" key="6">
    <source>
        <dbReference type="RuleBase" id="RU003693"/>
    </source>
</evidence>
<sequence>MEGTIVNLPEFIKIKKKYETYLFLDEAHSVGALGPTGRGVVEYWGCNPHDIDIMMGTLTKSFAGAGGYMGGTKATINHIRGCSAGPCYGAAMSPPIIAQVLRSMKVMLGEDGTDLGARKAIQLLRNSRYFRRRLKQMGFLIYGHEDSPVVPLMTFYITKVVLVSIKNEFSRRTLQYDVGLVAVGYPATPLTKARVRFCLSADHTKEQLDYVSKAYVTIFLFLYSNNKEE</sequence>
<evidence type="ECO:0000313" key="8">
    <source>
        <dbReference type="Proteomes" id="UP000095283"/>
    </source>
</evidence>
<evidence type="ECO:0000256" key="3">
    <source>
        <dbReference type="ARBA" id="ARBA00022679"/>
    </source>
</evidence>